<dbReference type="SUPFAM" id="SSF50475">
    <property type="entry name" value="FMN-binding split barrel"/>
    <property type="match status" value="1"/>
</dbReference>
<organism evidence="3">
    <name type="scientific">Methyloraptor flagellatus</name>
    <dbReference type="NCBI Taxonomy" id="3162530"/>
    <lineage>
        <taxon>Bacteria</taxon>
        <taxon>Pseudomonadati</taxon>
        <taxon>Pseudomonadota</taxon>
        <taxon>Alphaproteobacteria</taxon>
        <taxon>Hyphomicrobiales</taxon>
        <taxon>Ancalomicrobiaceae</taxon>
        <taxon>Methyloraptor</taxon>
    </lineage>
</organism>
<dbReference type="KEGG" id="mflg:ABS361_18390"/>
<keyword evidence="1 3" id="KW-0560">Oxidoreductase</keyword>
<dbReference type="InterPro" id="IPR002563">
    <property type="entry name" value="Flavin_Rdtase-like_dom"/>
</dbReference>
<dbReference type="Gene3D" id="2.30.110.10">
    <property type="entry name" value="Electron Transport, Fmn-binding Protein, Chain A"/>
    <property type="match status" value="1"/>
</dbReference>
<evidence type="ECO:0000259" key="2">
    <source>
        <dbReference type="SMART" id="SM00903"/>
    </source>
</evidence>
<dbReference type="RefSeq" id="WP_407049097.1">
    <property type="nucleotide sequence ID" value="NZ_CP158568.1"/>
</dbReference>
<dbReference type="EMBL" id="CP158568">
    <property type="protein sequence ID" value="XBY44001.1"/>
    <property type="molecule type" value="Genomic_DNA"/>
</dbReference>
<dbReference type="PANTHER" id="PTHR30466">
    <property type="entry name" value="FLAVIN REDUCTASE"/>
    <property type="match status" value="1"/>
</dbReference>
<dbReference type="Pfam" id="PF01613">
    <property type="entry name" value="Flavin_Reduct"/>
    <property type="match status" value="1"/>
</dbReference>
<accession>A0AAU7X980</accession>
<feature type="domain" description="Flavin reductase like" evidence="2">
    <location>
        <begin position="18"/>
        <end position="165"/>
    </location>
</feature>
<dbReference type="GO" id="GO:0010181">
    <property type="term" value="F:FMN binding"/>
    <property type="evidence" value="ECO:0007669"/>
    <property type="project" value="InterPro"/>
</dbReference>
<dbReference type="GO" id="GO:0042602">
    <property type="term" value="F:riboflavin reductase (NADPH) activity"/>
    <property type="evidence" value="ECO:0007669"/>
    <property type="project" value="TreeGrafter"/>
</dbReference>
<dbReference type="InterPro" id="IPR012349">
    <property type="entry name" value="Split_barrel_FMN-bd"/>
</dbReference>
<evidence type="ECO:0000256" key="1">
    <source>
        <dbReference type="ARBA" id="ARBA00023002"/>
    </source>
</evidence>
<gene>
    <name evidence="3" type="ORF">ABS361_18390</name>
</gene>
<name>A0AAU7X980_9HYPH</name>
<dbReference type="PANTHER" id="PTHR30466:SF1">
    <property type="entry name" value="FMN REDUCTASE (NADH) RUTF"/>
    <property type="match status" value="1"/>
</dbReference>
<dbReference type="InterPro" id="IPR050268">
    <property type="entry name" value="NADH-dep_flavin_reductase"/>
</dbReference>
<proteinExistence type="predicted"/>
<dbReference type="EC" id="1.-.-.-" evidence="3"/>
<sequence length="170" mass="17049">MTEATPPAIDAKTFWKTLGERATGMTVVTAAGSDGPAGFLGLSAAHVAADPPTMLVSIDKKTSALAAVVESGAFAVNFLPATATHVADAFSGKTGLSGADRFVAGEWETLATGAPVFAAALGTFDCKVAQIVPYGDISIVIGTVVGAKAAGTGDPMVFFRGKVRTDFPAG</sequence>
<protein>
    <submittedName>
        <fullName evidence="3">Flavin reductase family protein</fullName>
        <ecNumber evidence="3">1.-.-.-</ecNumber>
    </submittedName>
</protein>
<evidence type="ECO:0000313" key="3">
    <source>
        <dbReference type="EMBL" id="XBY44001.1"/>
    </source>
</evidence>
<reference evidence="3" key="1">
    <citation type="submission" date="2024-06" db="EMBL/GenBank/DDBJ databases">
        <title>Methylostella associata gen. nov., sp. nov., a novel Ancalomicrobiaceae-affiliated facultatively methylotrophic bacteria that feed on methanotrophs of the genus Methylococcus.</title>
        <authorList>
            <person name="Saltykova V."/>
            <person name="Danilova O.V."/>
            <person name="Oshkin I.Y."/>
            <person name="Belova S.E."/>
            <person name="Pimenov N.V."/>
            <person name="Dedysh S.N."/>
        </authorList>
    </citation>
    <scope>NUCLEOTIDE SEQUENCE</scope>
    <source>
        <strain evidence="3">S20</strain>
    </source>
</reference>
<dbReference type="SMART" id="SM00903">
    <property type="entry name" value="Flavin_Reduct"/>
    <property type="match status" value="1"/>
</dbReference>
<dbReference type="AlphaFoldDB" id="A0AAU7X980"/>